<dbReference type="EMBL" id="CAVLGL010000087">
    <property type="protein sequence ID" value="CAK1592237.1"/>
    <property type="molecule type" value="Genomic_DNA"/>
</dbReference>
<accession>A0AAV1LDT4</accession>
<evidence type="ECO:0000256" key="1">
    <source>
        <dbReference type="SAM" id="Coils"/>
    </source>
</evidence>
<dbReference type="AlphaFoldDB" id="A0AAV1LDT4"/>
<evidence type="ECO:0000313" key="3">
    <source>
        <dbReference type="EMBL" id="CAK1592237.1"/>
    </source>
</evidence>
<keyword evidence="1" id="KW-0175">Coiled coil</keyword>
<comment type="caution">
    <text evidence="3">The sequence shown here is derived from an EMBL/GenBank/DDBJ whole genome shotgun (WGS) entry which is preliminary data.</text>
</comment>
<proteinExistence type="predicted"/>
<feature type="domain" description="MADF" evidence="2">
    <location>
        <begin position="8"/>
        <end position="94"/>
    </location>
</feature>
<feature type="coiled-coil region" evidence="1">
    <location>
        <begin position="48"/>
        <end position="75"/>
    </location>
</feature>
<name>A0AAV1LDT4_9NEOP</name>
<sequence length="106" mass="12452">MDKEDSIRLIQLYGSFKMLWDSKDPDHLNKSKREDSWRKISKKMKLPIPELKKKLDSLTEELAEKIIQAANELREDKAMIQRSTQHVALRATACLQRQGGHFEQFL</sequence>
<dbReference type="PANTHER" id="PTHR21505">
    <property type="entry name" value="MADF DOMAIN-CONTAINING PROTEIN-RELATED"/>
    <property type="match status" value="1"/>
</dbReference>
<dbReference type="Pfam" id="PF10545">
    <property type="entry name" value="MADF_DNA_bdg"/>
    <property type="match status" value="1"/>
</dbReference>
<gene>
    <name evidence="3" type="ORF">PARMNEM_LOCUS12252</name>
</gene>
<evidence type="ECO:0000313" key="4">
    <source>
        <dbReference type="Proteomes" id="UP001314205"/>
    </source>
</evidence>
<organism evidence="3 4">
    <name type="scientific">Parnassius mnemosyne</name>
    <name type="common">clouded apollo</name>
    <dbReference type="NCBI Taxonomy" id="213953"/>
    <lineage>
        <taxon>Eukaryota</taxon>
        <taxon>Metazoa</taxon>
        <taxon>Ecdysozoa</taxon>
        <taxon>Arthropoda</taxon>
        <taxon>Hexapoda</taxon>
        <taxon>Insecta</taxon>
        <taxon>Pterygota</taxon>
        <taxon>Neoptera</taxon>
        <taxon>Endopterygota</taxon>
        <taxon>Lepidoptera</taxon>
        <taxon>Glossata</taxon>
        <taxon>Ditrysia</taxon>
        <taxon>Papilionoidea</taxon>
        <taxon>Papilionidae</taxon>
        <taxon>Parnassiinae</taxon>
        <taxon>Parnassini</taxon>
        <taxon>Parnassius</taxon>
        <taxon>Driopa</taxon>
    </lineage>
</organism>
<dbReference type="PROSITE" id="PS51029">
    <property type="entry name" value="MADF"/>
    <property type="match status" value="1"/>
</dbReference>
<dbReference type="Proteomes" id="UP001314205">
    <property type="component" value="Unassembled WGS sequence"/>
</dbReference>
<evidence type="ECO:0000259" key="2">
    <source>
        <dbReference type="PROSITE" id="PS51029"/>
    </source>
</evidence>
<dbReference type="InterPro" id="IPR006578">
    <property type="entry name" value="MADF-dom"/>
</dbReference>
<keyword evidence="4" id="KW-1185">Reference proteome</keyword>
<protein>
    <recommendedName>
        <fullName evidence="2">MADF domain-containing protein</fullName>
    </recommendedName>
</protein>
<dbReference type="PANTHER" id="PTHR21505:SF12">
    <property type="entry name" value="MADF DOMAIN-CONTAINING PROTEIN-RELATED"/>
    <property type="match status" value="1"/>
</dbReference>
<reference evidence="3 4" key="1">
    <citation type="submission" date="2023-11" db="EMBL/GenBank/DDBJ databases">
        <authorList>
            <person name="Hedman E."/>
            <person name="Englund M."/>
            <person name="Stromberg M."/>
            <person name="Nyberg Akerstrom W."/>
            <person name="Nylinder S."/>
            <person name="Jareborg N."/>
            <person name="Kallberg Y."/>
            <person name="Kronander E."/>
        </authorList>
    </citation>
    <scope>NUCLEOTIDE SEQUENCE [LARGE SCALE GENOMIC DNA]</scope>
</reference>